<evidence type="ECO:0008006" key="3">
    <source>
        <dbReference type="Google" id="ProtNLM"/>
    </source>
</evidence>
<name>A0A511KK14_RHOTO</name>
<dbReference type="Proteomes" id="UP000321518">
    <property type="component" value="Unassembled WGS sequence"/>
</dbReference>
<gene>
    <name evidence="1" type="ORF">Rt10032_c12g4726</name>
</gene>
<dbReference type="EMBL" id="BJWK01000012">
    <property type="protein sequence ID" value="GEM10709.1"/>
    <property type="molecule type" value="Genomic_DNA"/>
</dbReference>
<evidence type="ECO:0000313" key="1">
    <source>
        <dbReference type="EMBL" id="GEM10709.1"/>
    </source>
</evidence>
<evidence type="ECO:0000313" key="2">
    <source>
        <dbReference type="Proteomes" id="UP000321518"/>
    </source>
</evidence>
<dbReference type="SUPFAM" id="SSF52047">
    <property type="entry name" value="RNI-like"/>
    <property type="match status" value="1"/>
</dbReference>
<organism evidence="1 2">
    <name type="scientific">Rhodotorula toruloides</name>
    <name type="common">Yeast</name>
    <name type="synonym">Rhodosporidium toruloides</name>
    <dbReference type="NCBI Taxonomy" id="5286"/>
    <lineage>
        <taxon>Eukaryota</taxon>
        <taxon>Fungi</taxon>
        <taxon>Dikarya</taxon>
        <taxon>Basidiomycota</taxon>
        <taxon>Pucciniomycotina</taxon>
        <taxon>Microbotryomycetes</taxon>
        <taxon>Sporidiobolales</taxon>
        <taxon>Sporidiobolaceae</taxon>
        <taxon>Rhodotorula</taxon>
    </lineage>
</organism>
<reference evidence="1 2" key="1">
    <citation type="submission" date="2019-07" db="EMBL/GenBank/DDBJ databases">
        <title>Rhodotorula toruloides NBRC10032 genome sequencing.</title>
        <authorList>
            <person name="Shida Y."/>
            <person name="Takaku H."/>
            <person name="Ogasawara W."/>
            <person name="Mori K."/>
        </authorList>
    </citation>
    <scope>NUCLEOTIDE SEQUENCE [LARGE SCALE GENOMIC DNA]</scope>
    <source>
        <strain evidence="1 2">NBRC10032</strain>
    </source>
</reference>
<dbReference type="AlphaFoldDB" id="A0A511KK14"/>
<proteinExistence type="predicted"/>
<comment type="caution">
    <text evidence="1">The sequence shown here is derived from an EMBL/GenBank/DDBJ whole genome shotgun (WGS) entry which is preliminary data.</text>
</comment>
<sequence>MILKDVYAHTVPLAPPCRALLPLHDKLLQRRYAKVKVAGSDMLQRYSSTIQTRSAVGLACLSLKVSSNYRFPHKKLSDIALSSFFVPLANLRKLDIDNAQLTSAFVEHVEKSPASPFPHLGSMTFALECPTEPAKDQDETEMVAFPKLVFISLAIRAGDLSSIIQITASASTLRTLDAQHFAADATYGALLEAAAKLGTVTKLTLSGAASMSWKTPKQLKSFTILTDLTLGTGCTARDAPTFKFLRRLPLQSLHFGSGTVVLSDHVLSLITGIEKLNSLRTITLDNIHARCDDVQQWDWRRDIDALYHWQQEGYTKPRWTKTFSRQGCQKLIDAAESQGITLAGSSVEANDIEDEISTNKNDVEGFLERQRRRDGREWRERGFRW</sequence>
<dbReference type="InterPro" id="IPR032675">
    <property type="entry name" value="LRR_dom_sf"/>
</dbReference>
<dbReference type="OrthoDB" id="2529053at2759"/>
<accession>A0A511KK14</accession>
<protein>
    <recommendedName>
        <fullName evidence="3">Proteophosphoglycan ppg4</fullName>
    </recommendedName>
</protein>
<dbReference type="Gene3D" id="3.80.10.10">
    <property type="entry name" value="Ribonuclease Inhibitor"/>
    <property type="match status" value="1"/>
</dbReference>